<dbReference type="SUPFAM" id="SSF55486">
    <property type="entry name" value="Metalloproteases ('zincins'), catalytic domain"/>
    <property type="match status" value="1"/>
</dbReference>
<accession>A0ABD3PU97</accession>
<dbReference type="Gene3D" id="2.60.120.10">
    <property type="entry name" value="Jelly Rolls"/>
    <property type="match status" value="1"/>
</dbReference>
<organism evidence="3 4">
    <name type="scientific">Cyclotella cryptica</name>
    <dbReference type="NCBI Taxonomy" id="29204"/>
    <lineage>
        <taxon>Eukaryota</taxon>
        <taxon>Sar</taxon>
        <taxon>Stramenopiles</taxon>
        <taxon>Ochrophyta</taxon>
        <taxon>Bacillariophyta</taxon>
        <taxon>Coscinodiscophyceae</taxon>
        <taxon>Thalassiosirophycidae</taxon>
        <taxon>Stephanodiscales</taxon>
        <taxon>Stephanodiscaceae</taxon>
        <taxon>Cyclotella</taxon>
    </lineage>
</organism>
<dbReference type="CDD" id="cd20302">
    <property type="entry name" value="cupin_DAD"/>
    <property type="match status" value="1"/>
</dbReference>
<dbReference type="EMBL" id="JABMIG020000112">
    <property type="protein sequence ID" value="KAL3791592.1"/>
    <property type="molecule type" value="Genomic_DNA"/>
</dbReference>
<dbReference type="AlphaFoldDB" id="A0ABD3PU97"/>
<feature type="region of interest" description="Disordered" evidence="1">
    <location>
        <begin position="345"/>
        <end position="410"/>
    </location>
</feature>
<dbReference type="Pfam" id="PF12973">
    <property type="entry name" value="Cupin_7"/>
    <property type="match status" value="1"/>
</dbReference>
<reference evidence="3 4" key="1">
    <citation type="journal article" date="2020" name="G3 (Bethesda)">
        <title>Improved Reference Genome for Cyclotella cryptica CCMP332, a Model for Cell Wall Morphogenesis, Salinity Adaptation, and Lipid Production in Diatoms (Bacillariophyta).</title>
        <authorList>
            <person name="Roberts W.R."/>
            <person name="Downey K.M."/>
            <person name="Ruck E.C."/>
            <person name="Traller J.C."/>
            <person name="Alverson A.J."/>
        </authorList>
    </citation>
    <scope>NUCLEOTIDE SEQUENCE [LARGE SCALE GENOMIC DNA]</scope>
    <source>
        <strain evidence="3 4">CCMP332</strain>
    </source>
</reference>
<proteinExistence type="predicted"/>
<dbReference type="Proteomes" id="UP001516023">
    <property type="component" value="Unassembled WGS sequence"/>
</dbReference>
<name>A0ABD3PU97_9STRA</name>
<dbReference type="SUPFAM" id="SSF51182">
    <property type="entry name" value="RmlC-like cupins"/>
    <property type="match status" value="1"/>
</dbReference>
<feature type="domain" description="ChrR-like cupin" evidence="2">
    <location>
        <begin position="706"/>
        <end position="802"/>
    </location>
</feature>
<dbReference type="Gene3D" id="3.40.390.10">
    <property type="entry name" value="Collagenase (Catalytic Domain)"/>
    <property type="match status" value="1"/>
</dbReference>
<dbReference type="InterPro" id="IPR011051">
    <property type="entry name" value="RmlC_Cupin_sf"/>
</dbReference>
<dbReference type="InterPro" id="IPR014710">
    <property type="entry name" value="RmlC-like_jellyroll"/>
</dbReference>
<evidence type="ECO:0000313" key="3">
    <source>
        <dbReference type="EMBL" id="KAL3791592.1"/>
    </source>
</evidence>
<sequence length="844" mass="95148">MASNKPHLTIPWSEHDPYLSLNPTFGLSTLKNVATVPPTFHRGHDSMISSSLQKNRYSLPSWTKSNASSSLSTSSYTEAAVIASDPVRASVAYRSETLWTDFDVSSAAIRVAFRYVFDDAESEDGPNTYDVDDETKSNGSSEKDSEEEAIYLCWINGKGEPFKFYKLQPCRKNIPQVDDDDHIENTFPGHAFVFCKRMDDAFTKGMVEVAKNGGGVKKGGILVVNHDTLTIFLRRKNADVDEESESSSGDEGCSGNNHEELQSDHDGNRLDSRVVEHAINHDGCNEQGDEHKSIGGEDLVDNDFEVVSKKSSDFEEEWEAFLLVGGFRPGTASDATMKVQEIASAQADNNSEADDNSKQDNDDNQSNSSDDDDDDEWTMQLVTIVQKKMTHRHEKEDEATKPKPSLRGAASTEHYDRFSRFLHHNQFSLDAHLTKLDPTPVNTVNKHYDNVTLGGWPCRVEPNAFSSSCKLRNRIESDLRAASSHLPPRARQKLQLSTPIWINKSLSYGPKVAPIQDANMCFHPGKEWLIRNGMNPAKVGGVEMYRASSYLDDCDLWGSGGLMLHELSHAWHCLHCEGGYDNTDIQKCYDEAMKEKLYDCVPYHCEEGKMDKRKAYACTNAMEYFAELSAAFLGGLNDDEYNKWFPFNRTQVREHDPRAYAMLCRMWGVLEVEGKNSIVSMKGSLANIVIPSIFNFNLTDEDVDPRVWVPQTSCLWFRPLCFCTSQGYYVNLLKFTGGGVLGRHRHSSPVHALTLKGSWKYKEHSWKAYPGTYLFEPPGETHTLVVDEDCDEMVTLFHVTGSLLYVSEYDSVTGFDDVFTKLEKARKWYEECGLGRDFVDQFIR</sequence>
<feature type="region of interest" description="Disordered" evidence="1">
    <location>
        <begin position="124"/>
        <end position="143"/>
    </location>
</feature>
<comment type="caution">
    <text evidence="3">The sequence shown here is derived from an EMBL/GenBank/DDBJ whole genome shotgun (WGS) entry which is preliminary data.</text>
</comment>
<feature type="region of interest" description="Disordered" evidence="1">
    <location>
        <begin position="240"/>
        <end position="268"/>
    </location>
</feature>
<dbReference type="InterPro" id="IPR024079">
    <property type="entry name" value="MetalloPept_cat_dom_sf"/>
</dbReference>
<protein>
    <recommendedName>
        <fullName evidence="2">ChrR-like cupin domain-containing protein</fullName>
    </recommendedName>
</protein>
<evidence type="ECO:0000256" key="1">
    <source>
        <dbReference type="SAM" id="MobiDB-lite"/>
    </source>
</evidence>
<dbReference type="InterPro" id="IPR025979">
    <property type="entry name" value="ChrR-like_cupin_dom"/>
</dbReference>
<gene>
    <name evidence="3" type="ORF">HJC23_012182</name>
</gene>
<evidence type="ECO:0000259" key="2">
    <source>
        <dbReference type="Pfam" id="PF12973"/>
    </source>
</evidence>
<feature type="compositionally biased region" description="Basic and acidic residues" evidence="1">
    <location>
        <begin position="257"/>
        <end position="268"/>
    </location>
</feature>
<keyword evidence="4" id="KW-1185">Reference proteome</keyword>
<evidence type="ECO:0000313" key="4">
    <source>
        <dbReference type="Proteomes" id="UP001516023"/>
    </source>
</evidence>